<dbReference type="Gene3D" id="3.80.10.10">
    <property type="entry name" value="Ribonuclease Inhibitor"/>
    <property type="match status" value="1"/>
</dbReference>
<gene>
    <name evidence="2" type="ORF">ODALV1_LOCUS13174</name>
</gene>
<dbReference type="SMART" id="SM00256">
    <property type="entry name" value="FBOX"/>
    <property type="match status" value="1"/>
</dbReference>
<dbReference type="InterPro" id="IPR001810">
    <property type="entry name" value="F-box_dom"/>
</dbReference>
<protein>
    <recommendedName>
        <fullName evidence="1">F-box domain-containing protein</fullName>
    </recommendedName>
</protein>
<dbReference type="Pfam" id="PF12937">
    <property type="entry name" value="F-box-like"/>
    <property type="match status" value="1"/>
</dbReference>
<organism evidence="2 3">
    <name type="scientific">Orchesella dallaii</name>
    <dbReference type="NCBI Taxonomy" id="48710"/>
    <lineage>
        <taxon>Eukaryota</taxon>
        <taxon>Metazoa</taxon>
        <taxon>Ecdysozoa</taxon>
        <taxon>Arthropoda</taxon>
        <taxon>Hexapoda</taxon>
        <taxon>Collembola</taxon>
        <taxon>Entomobryomorpha</taxon>
        <taxon>Entomobryoidea</taxon>
        <taxon>Orchesellidae</taxon>
        <taxon>Orchesellinae</taxon>
        <taxon>Orchesella</taxon>
    </lineage>
</organism>
<feature type="domain" description="F-box" evidence="1">
    <location>
        <begin position="16"/>
        <end position="62"/>
    </location>
</feature>
<dbReference type="PROSITE" id="PS50181">
    <property type="entry name" value="FBOX"/>
    <property type="match status" value="1"/>
</dbReference>
<evidence type="ECO:0000259" key="1">
    <source>
        <dbReference type="PROSITE" id="PS50181"/>
    </source>
</evidence>
<dbReference type="InterPro" id="IPR032675">
    <property type="entry name" value="LRR_dom_sf"/>
</dbReference>
<evidence type="ECO:0000313" key="3">
    <source>
        <dbReference type="Proteomes" id="UP001642540"/>
    </source>
</evidence>
<reference evidence="2 3" key="1">
    <citation type="submission" date="2024-08" db="EMBL/GenBank/DDBJ databases">
        <authorList>
            <person name="Cucini C."/>
            <person name="Frati F."/>
        </authorList>
    </citation>
    <scope>NUCLEOTIDE SEQUENCE [LARGE SCALE GENOMIC DNA]</scope>
</reference>
<dbReference type="InterPro" id="IPR036047">
    <property type="entry name" value="F-box-like_dom_sf"/>
</dbReference>
<keyword evidence="3" id="KW-1185">Reference proteome</keyword>
<proteinExistence type="predicted"/>
<dbReference type="CDD" id="cd09917">
    <property type="entry name" value="F-box_SF"/>
    <property type="match status" value="1"/>
</dbReference>
<evidence type="ECO:0000313" key="2">
    <source>
        <dbReference type="EMBL" id="CAL8109032.1"/>
    </source>
</evidence>
<dbReference type="SUPFAM" id="SSF52047">
    <property type="entry name" value="RNI-like"/>
    <property type="match status" value="1"/>
</dbReference>
<dbReference type="SUPFAM" id="SSF81383">
    <property type="entry name" value="F-box domain"/>
    <property type="match status" value="1"/>
</dbReference>
<dbReference type="Proteomes" id="UP001642540">
    <property type="component" value="Unassembled WGS sequence"/>
</dbReference>
<sequence length="491" mass="56638">MSGNSKDSGNGTFTSPNTHPYLPPEIWAKIFRDLPAHDLLSVTATCLEWKELLSSDRTFALLELVLPLLNLNKHAILTCREVSRGAKKSVDIVLESLGTEEYNYTYEHQDSIGERNFKSAFQQINNAYCFSNFFPVVRNSAQSFMNRVGENRNRKDNPFLTRNIDIPINFESDATFTAMERMLTLFGHHVWDLSITADINVINEDEEDEDNWVRAVISTIKLPRLLQLVPNLKNLRFSSSGPENMLLVGGIRPNQLPELPNLVTLSFEDWFDDQSLPFAVLCRYGHQITRWNDCQNSSVLQLDDLAVDGLNNMLPSLKKLQVSSTLASALPKLANVNWKLEELTIESFYQWTTKDLLNIINNFSQTLIKLKIKATVNYPERWDTVKPESLFDAISELFGSSPCKAVPKLQVLSLNVAFAEIEEYNWFWKYAYTMFGHLRELHFDTFLWSDERSINELSVEYIFQKLPNLERIMHWTNFNGEKLLHDMFARD</sequence>
<dbReference type="EMBL" id="CAXLJM020000040">
    <property type="protein sequence ID" value="CAL8109032.1"/>
    <property type="molecule type" value="Genomic_DNA"/>
</dbReference>
<comment type="caution">
    <text evidence="2">The sequence shown here is derived from an EMBL/GenBank/DDBJ whole genome shotgun (WGS) entry which is preliminary data.</text>
</comment>
<name>A0ABP1QS34_9HEXA</name>
<dbReference type="Gene3D" id="1.20.1280.50">
    <property type="match status" value="1"/>
</dbReference>
<accession>A0ABP1QS34</accession>